<sequence length="328" mass="35328">MNIRLILKYTIVTILLIIFAIGSLSIGSVFIHPAEVVKSLLSQDNFILNEYRVPRMCLALIVGSSLAISGALIQGVVRNSLASPDVIGITKGASLSAVTVIMLFPTAPLYILPFSSFFGAFCISLILTLLISKFNMKGSKIALIGLAIGAICTAIVQYMLIRNPLDANTALVWLTGSLYGHNMSNITVILPWFIITLPLIFYYCHQLDILILGDDVALGLGTKIKKIKMILLFLAVALAGASISLVGGLSFLGLIAPHIARRIVGHKHIHIIIMSGLIGALILSISDGLARGIHPPIDIPVGVIVAIVGVPYFLFLIRKIEFKNKLQK</sequence>
<gene>
    <name evidence="9" type="ORF">M4L89_06500</name>
</gene>
<keyword evidence="6 8" id="KW-1133">Transmembrane helix</keyword>
<evidence type="ECO:0000256" key="2">
    <source>
        <dbReference type="ARBA" id="ARBA00007935"/>
    </source>
</evidence>
<proteinExistence type="inferred from homology"/>
<dbReference type="Pfam" id="PF01032">
    <property type="entry name" value="FecCD"/>
    <property type="match status" value="1"/>
</dbReference>
<feature type="transmembrane region" description="Helical" evidence="8">
    <location>
        <begin position="110"/>
        <end position="131"/>
    </location>
</feature>
<dbReference type="GO" id="GO:0005886">
    <property type="term" value="C:plasma membrane"/>
    <property type="evidence" value="ECO:0007669"/>
    <property type="project" value="UniProtKB-SubCell"/>
</dbReference>
<dbReference type="GO" id="GO:0033214">
    <property type="term" value="P:siderophore-iron import into cell"/>
    <property type="evidence" value="ECO:0007669"/>
    <property type="project" value="TreeGrafter"/>
</dbReference>
<dbReference type="InterPro" id="IPR000522">
    <property type="entry name" value="ABC_transptr_permease_BtuC"/>
</dbReference>
<feature type="transmembrane region" description="Helical" evidence="8">
    <location>
        <begin position="268"/>
        <end position="285"/>
    </location>
</feature>
<feature type="transmembrane region" description="Helical" evidence="8">
    <location>
        <begin position="143"/>
        <end position="161"/>
    </location>
</feature>
<feature type="transmembrane region" description="Helical" evidence="8">
    <location>
        <begin position="12"/>
        <end position="33"/>
    </location>
</feature>
<reference evidence="9" key="1">
    <citation type="submission" date="2022-05" db="EMBL/GenBank/DDBJ databases">
        <title>Comparative genomics of Staphylococcus equorum isolates.</title>
        <authorList>
            <person name="Luelf R.H."/>
        </authorList>
    </citation>
    <scope>NUCLEOTIDE SEQUENCE</scope>
    <source>
        <strain evidence="9">TMW 2.2497</strain>
    </source>
</reference>
<feature type="transmembrane region" description="Helical" evidence="8">
    <location>
        <begin position="181"/>
        <end position="204"/>
    </location>
</feature>
<comment type="subcellular location">
    <subcellularLocation>
        <location evidence="1">Cell membrane</location>
        <topology evidence="1">Multi-pass membrane protein</topology>
    </subcellularLocation>
</comment>
<dbReference type="SUPFAM" id="SSF81345">
    <property type="entry name" value="ABC transporter involved in vitamin B12 uptake, BtuC"/>
    <property type="match status" value="1"/>
</dbReference>
<evidence type="ECO:0000256" key="3">
    <source>
        <dbReference type="ARBA" id="ARBA00022448"/>
    </source>
</evidence>
<dbReference type="PANTHER" id="PTHR30472">
    <property type="entry name" value="FERRIC ENTEROBACTIN TRANSPORT SYSTEM PERMEASE PROTEIN"/>
    <property type="match status" value="1"/>
</dbReference>
<evidence type="ECO:0000256" key="1">
    <source>
        <dbReference type="ARBA" id="ARBA00004651"/>
    </source>
</evidence>
<keyword evidence="3" id="KW-0813">Transport</keyword>
<evidence type="ECO:0000256" key="5">
    <source>
        <dbReference type="ARBA" id="ARBA00022692"/>
    </source>
</evidence>
<dbReference type="GO" id="GO:0022857">
    <property type="term" value="F:transmembrane transporter activity"/>
    <property type="evidence" value="ECO:0007669"/>
    <property type="project" value="InterPro"/>
</dbReference>
<evidence type="ECO:0000313" key="10">
    <source>
        <dbReference type="Proteomes" id="UP001152422"/>
    </source>
</evidence>
<evidence type="ECO:0000313" key="9">
    <source>
        <dbReference type="EMBL" id="MDG0845873.1"/>
    </source>
</evidence>
<protein>
    <submittedName>
        <fullName evidence="9">Iron chelate uptake ABC transporter family permease subunit</fullName>
    </submittedName>
</protein>
<feature type="transmembrane region" description="Helical" evidence="8">
    <location>
        <begin position="230"/>
        <end position="256"/>
    </location>
</feature>
<organism evidence="9 10">
    <name type="scientific">Staphylococcus equorum</name>
    <dbReference type="NCBI Taxonomy" id="246432"/>
    <lineage>
        <taxon>Bacteria</taxon>
        <taxon>Bacillati</taxon>
        <taxon>Bacillota</taxon>
        <taxon>Bacilli</taxon>
        <taxon>Bacillales</taxon>
        <taxon>Staphylococcaceae</taxon>
        <taxon>Staphylococcus</taxon>
    </lineage>
</organism>
<feature type="transmembrane region" description="Helical" evidence="8">
    <location>
        <begin position="297"/>
        <end position="317"/>
    </location>
</feature>
<feature type="transmembrane region" description="Helical" evidence="8">
    <location>
        <begin position="53"/>
        <end position="73"/>
    </location>
</feature>
<dbReference type="PANTHER" id="PTHR30472:SF37">
    <property type="entry name" value="FE(3+) DICITRATE TRANSPORT SYSTEM PERMEASE PROTEIN FECD-RELATED"/>
    <property type="match status" value="1"/>
</dbReference>
<keyword evidence="5 8" id="KW-0812">Transmembrane</keyword>
<dbReference type="Proteomes" id="UP001152422">
    <property type="component" value="Unassembled WGS sequence"/>
</dbReference>
<keyword evidence="10" id="KW-1185">Reference proteome</keyword>
<keyword evidence="4" id="KW-1003">Cell membrane</keyword>
<dbReference type="CDD" id="cd06550">
    <property type="entry name" value="TM_ABC_iron-siderophores_like"/>
    <property type="match status" value="1"/>
</dbReference>
<evidence type="ECO:0000256" key="7">
    <source>
        <dbReference type="ARBA" id="ARBA00023136"/>
    </source>
</evidence>
<dbReference type="InterPro" id="IPR037294">
    <property type="entry name" value="ABC_BtuC-like"/>
</dbReference>
<dbReference type="AlphaFoldDB" id="A0A9X4L4B9"/>
<comment type="caution">
    <text evidence="9">The sequence shown here is derived from an EMBL/GenBank/DDBJ whole genome shotgun (WGS) entry which is preliminary data.</text>
</comment>
<name>A0A9X4L4B9_9STAP</name>
<evidence type="ECO:0000256" key="4">
    <source>
        <dbReference type="ARBA" id="ARBA00022475"/>
    </source>
</evidence>
<accession>A0A9X4L4B9</accession>
<dbReference type="RefSeq" id="WP_277583084.1">
    <property type="nucleotide sequence ID" value="NZ_JAMBPY010000002.1"/>
</dbReference>
<comment type="similarity">
    <text evidence="2">Belongs to the binding-protein-dependent transport system permease family. FecCD subfamily.</text>
</comment>
<evidence type="ECO:0000256" key="6">
    <source>
        <dbReference type="ARBA" id="ARBA00022989"/>
    </source>
</evidence>
<dbReference type="EMBL" id="JAMBQA010000002">
    <property type="protein sequence ID" value="MDG0845873.1"/>
    <property type="molecule type" value="Genomic_DNA"/>
</dbReference>
<keyword evidence="7 8" id="KW-0472">Membrane</keyword>
<evidence type="ECO:0000256" key="8">
    <source>
        <dbReference type="SAM" id="Phobius"/>
    </source>
</evidence>
<dbReference type="Gene3D" id="1.10.3470.10">
    <property type="entry name" value="ABC transporter involved in vitamin B12 uptake, BtuC"/>
    <property type="match status" value="1"/>
</dbReference>
<dbReference type="FunFam" id="1.10.3470.10:FF:000017">
    <property type="entry name" value="Iron compound ABC transporter, permease protein"/>
    <property type="match status" value="1"/>
</dbReference>